<dbReference type="PROSITE" id="PS51930">
    <property type="entry name" value="BMC_2"/>
    <property type="match status" value="1"/>
</dbReference>
<dbReference type="PANTHER" id="PTHR33941">
    <property type="entry name" value="PROPANEDIOL UTILIZATION PROTEIN PDUA"/>
    <property type="match status" value="1"/>
</dbReference>
<feature type="compositionally biased region" description="Acidic residues" evidence="4">
    <location>
        <begin position="134"/>
        <end position="148"/>
    </location>
</feature>
<feature type="compositionally biased region" description="Basic and acidic residues" evidence="4">
    <location>
        <begin position="104"/>
        <end position="118"/>
    </location>
</feature>
<name>A0A0R1KKU2_9LACO</name>
<dbReference type="InterPro" id="IPR037233">
    <property type="entry name" value="CcmK-like_sf"/>
</dbReference>
<evidence type="ECO:0000256" key="4">
    <source>
        <dbReference type="SAM" id="MobiDB-lite"/>
    </source>
</evidence>
<dbReference type="SUPFAM" id="SSF143414">
    <property type="entry name" value="CcmK-like"/>
    <property type="match status" value="1"/>
</dbReference>
<dbReference type="AlphaFoldDB" id="A0A0R1KKU2"/>
<reference evidence="6 7" key="1">
    <citation type="journal article" date="2015" name="Genome Announc.">
        <title>Expanding the biotechnology potential of lactobacilli through comparative genomics of 213 strains and associated genera.</title>
        <authorList>
            <person name="Sun Z."/>
            <person name="Harris H.M."/>
            <person name="McCann A."/>
            <person name="Guo C."/>
            <person name="Argimon S."/>
            <person name="Zhang W."/>
            <person name="Yang X."/>
            <person name="Jeffery I.B."/>
            <person name="Cooney J.C."/>
            <person name="Kagawa T.F."/>
            <person name="Liu W."/>
            <person name="Song Y."/>
            <person name="Salvetti E."/>
            <person name="Wrobel A."/>
            <person name="Rasinkangas P."/>
            <person name="Parkhill J."/>
            <person name="Rea M.C."/>
            <person name="O'Sullivan O."/>
            <person name="Ritari J."/>
            <person name="Douillard F.P."/>
            <person name="Paul Ross R."/>
            <person name="Yang R."/>
            <person name="Briner A.E."/>
            <person name="Felis G.E."/>
            <person name="de Vos W.M."/>
            <person name="Barrangou R."/>
            <person name="Klaenhammer T.R."/>
            <person name="Caufield P.W."/>
            <person name="Cui Y."/>
            <person name="Zhang H."/>
            <person name="O'Toole P.W."/>
        </authorList>
    </citation>
    <scope>NUCLEOTIDE SEQUENCE [LARGE SCALE GENOMIC DNA]</scope>
    <source>
        <strain evidence="6 7">DSM 19682</strain>
    </source>
</reference>
<organism evidence="6 7">
    <name type="scientific">Companilactobacillus nodensis DSM 19682 = JCM 14932 = NBRC 107160</name>
    <dbReference type="NCBI Taxonomy" id="1423775"/>
    <lineage>
        <taxon>Bacteria</taxon>
        <taxon>Bacillati</taxon>
        <taxon>Bacillota</taxon>
        <taxon>Bacilli</taxon>
        <taxon>Lactobacillales</taxon>
        <taxon>Lactobacillaceae</taxon>
        <taxon>Companilactobacillus</taxon>
    </lineage>
</organism>
<dbReference type="EMBL" id="AZDZ01000011">
    <property type="protein sequence ID" value="KRK79767.1"/>
    <property type="molecule type" value="Genomic_DNA"/>
</dbReference>
<dbReference type="SMART" id="SM00877">
    <property type="entry name" value="BMC"/>
    <property type="match status" value="1"/>
</dbReference>
<proteinExistence type="inferred from homology"/>
<dbReference type="InterPro" id="IPR050575">
    <property type="entry name" value="BMC_shell"/>
</dbReference>
<dbReference type="Gene3D" id="3.30.70.1710">
    <property type="match status" value="1"/>
</dbReference>
<dbReference type="GO" id="GO:0031469">
    <property type="term" value="C:bacterial microcompartment"/>
    <property type="evidence" value="ECO:0007669"/>
    <property type="project" value="UniProtKB-SubCell"/>
</dbReference>
<dbReference type="InterPro" id="IPR000249">
    <property type="entry name" value="BMC_dom"/>
</dbReference>
<comment type="subcellular location">
    <subcellularLocation>
        <location evidence="1">Bacterial microcompartment</location>
    </subcellularLocation>
</comment>
<gene>
    <name evidence="6" type="ORF">FD03_GL000469</name>
</gene>
<dbReference type="eggNOG" id="COG4577">
    <property type="taxonomic scope" value="Bacteria"/>
</dbReference>
<dbReference type="PANTHER" id="PTHR33941:SF11">
    <property type="entry name" value="BACTERIAL MICROCOMPARTMENT SHELL PROTEIN PDUJ"/>
    <property type="match status" value="1"/>
</dbReference>
<dbReference type="CDD" id="cd07045">
    <property type="entry name" value="BMC_CcmK_like"/>
    <property type="match status" value="1"/>
</dbReference>
<evidence type="ECO:0000256" key="2">
    <source>
        <dbReference type="ARBA" id="ARBA00024446"/>
    </source>
</evidence>
<evidence type="ECO:0000313" key="7">
    <source>
        <dbReference type="Proteomes" id="UP000051248"/>
    </source>
</evidence>
<dbReference type="OrthoDB" id="9812608at2"/>
<dbReference type="InterPro" id="IPR044872">
    <property type="entry name" value="CcmK/CsoS1_BMC"/>
</dbReference>
<dbReference type="RefSeq" id="WP_025023771.1">
    <property type="nucleotide sequence ID" value="NZ_AZDZ01000011.1"/>
</dbReference>
<dbReference type="Pfam" id="PF00936">
    <property type="entry name" value="BMC"/>
    <property type="match status" value="1"/>
</dbReference>
<dbReference type="Proteomes" id="UP000051248">
    <property type="component" value="Unassembled WGS sequence"/>
</dbReference>
<evidence type="ECO:0000259" key="5">
    <source>
        <dbReference type="PROSITE" id="PS51930"/>
    </source>
</evidence>
<evidence type="ECO:0000256" key="1">
    <source>
        <dbReference type="ARBA" id="ARBA00024322"/>
    </source>
</evidence>
<dbReference type="STRING" id="1423775.FD03_GL000469"/>
<feature type="domain" description="BMC" evidence="5">
    <location>
        <begin position="3"/>
        <end position="89"/>
    </location>
</feature>
<evidence type="ECO:0000313" key="6">
    <source>
        <dbReference type="EMBL" id="KRK79767.1"/>
    </source>
</evidence>
<accession>A0A0R1KKU2</accession>
<feature type="compositionally biased region" description="Polar residues" evidence="4">
    <location>
        <begin position="149"/>
        <end position="159"/>
    </location>
</feature>
<comment type="caution">
    <text evidence="6">The sequence shown here is derived from an EMBL/GenBank/DDBJ whole genome shotgun (WGS) entry which is preliminary data.</text>
</comment>
<feature type="region of interest" description="Disordered" evidence="4">
    <location>
        <begin position="101"/>
        <end position="178"/>
    </location>
</feature>
<keyword evidence="2" id="KW-1283">Bacterial microcompartment</keyword>
<keyword evidence="7" id="KW-1185">Reference proteome</keyword>
<comment type="similarity">
    <text evidence="3">Belongs to the bacterial microcompartments protein family.</text>
</comment>
<dbReference type="PATRIC" id="fig|1423775.4.peg.478"/>
<protein>
    <recommendedName>
        <fullName evidence="5">BMC domain-containing protein</fullName>
    </recommendedName>
</protein>
<sequence>MKALGLVETHGLIASIEALDVMLKTAEVQLHSREFVRGGLVTVTVVGDVGAVKTAVDAADSAVRNLGEELLCSTHVIPRPDSSIEGLFPQGPETIKSDEDDVEELMKETESQIDEVKSRSNQNDSDVTDKHDEVDSEEPSAEEADPTEDVSTNNPTDNADSADVPKTEETSEGAITEEELKNMKVVDLRNMAKKHSDFPIARKDIYRVNKEKLIKALFDYFNKD</sequence>
<evidence type="ECO:0000256" key="3">
    <source>
        <dbReference type="PROSITE-ProRule" id="PRU01278"/>
    </source>
</evidence>